<dbReference type="Proteomes" id="UP000787472">
    <property type="component" value="Unassembled WGS sequence"/>
</dbReference>
<dbReference type="InterPro" id="IPR000383">
    <property type="entry name" value="Xaa-Pro-like_dom"/>
</dbReference>
<comment type="caution">
    <text evidence="4">The sequence shown here is derived from an EMBL/GenBank/DDBJ whole genome shotgun (WGS) entry which is preliminary data.</text>
</comment>
<dbReference type="NCBIfam" id="TIGR03101">
    <property type="entry name" value="hydr2_PEP"/>
    <property type="match status" value="1"/>
</dbReference>
<dbReference type="EMBL" id="JAAONZ010000002">
    <property type="protein sequence ID" value="NHO64685.1"/>
    <property type="molecule type" value="Genomic_DNA"/>
</dbReference>
<evidence type="ECO:0000313" key="5">
    <source>
        <dbReference type="Proteomes" id="UP000787472"/>
    </source>
</evidence>
<gene>
    <name evidence="4" type="ORF">G8770_03890</name>
</gene>
<name>A0A9E5MLU6_9GAMM</name>
<protein>
    <submittedName>
        <fullName evidence="4">Hydrolase 1, exosortase A system-associated</fullName>
    </submittedName>
</protein>
<dbReference type="PANTHER" id="PTHR42886:SF29">
    <property type="entry name" value="PUMMELIG, ISOFORM A"/>
    <property type="match status" value="1"/>
</dbReference>
<dbReference type="RefSeq" id="WP_167181947.1">
    <property type="nucleotide sequence ID" value="NZ_JAAONZ010000002.1"/>
</dbReference>
<evidence type="ECO:0000259" key="2">
    <source>
        <dbReference type="Pfam" id="PF02129"/>
    </source>
</evidence>
<evidence type="ECO:0000256" key="1">
    <source>
        <dbReference type="SAM" id="MobiDB-lite"/>
    </source>
</evidence>
<keyword evidence="4" id="KW-0378">Hydrolase</keyword>
<dbReference type="Pfam" id="PF02129">
    <property type="entry name" value="Peptidase_S15"/>
    <property type="match status" value="1"/>
</dbReference>
<feature type="region of interest" description="Disordered" evidence="1">
    <location>
        <begin position="575"/>
        <end position="613"/>
    </location>
</feature>
<accession>A0A9E5MLU6</accession>
<dbReference type="AlphaFoldDB" id="A0A9E5MLU6"/>
<organism evidence="4 5">
    <name type="scientific">Pseudomaricurvus hydrocarbonicus</name>
    <dbReference type="NCBI Taxonomy" id="1470433"/>
    <lineage>
        <taxon>Bacteria</taxon>
        <taxon>Pseudomonadati</taxon>
        <taxon>Pseudomonadota</taxon>
        <taxon>Gammaproteobacteria</taxon>
        <taxon>Cellvibrionales</taxon>
        <taxon>Cellvibrionaceae</taxon>
        <taxon>Pseudomaricurvus</taxon>
    </lineage>
</organism>
<dbReference type="GO" id="GO:0016787">
    <property type="term" value="F:hydrolase activity"/>
    <property type="evidence" value="ECO:0007669"/>
    <property type="project" value="UniProtKB-KW"/>
</dbReference>
<dbReference type="SUPFAM" id="SSF53474">
    <property type="entry name" value="alpha/beta-Hydrolases"/>
    <property type="match status" value="2"/>
</dbReference>
<dbReference type="InterPro" id="IPR022742">
    <property type="entry name" value="Hydrolase_4"/>
</dbReference>
<dbReference type="InterPro" id="IPR017531">
    <property type="entry name" value="Hydrolase-1_PEP"/>
</dbReference>
<feature type="compositionally biased region" description="Polar residues" evidence="1">
    <location>
        <begin position="594"/>
        <end position="613"/>
    </location>
</feature>
<dbReference type="InterPro" id="IPR017532">
    <property type="entry name" value="Hydrolase-2_PEP"/>
</dbReference>
<dbReference type="Pfam" id="PF12146">
    <property type="entry name" value="Hydrolase_4"/>
    <property type="match status" value="1"/>
</dbReference>
<sequence>MVHPAYIHCSSGDLFVLIFSPEQNAAPERWAVIFPPMAEEMNKCRKQINNQARQLCRDGWTVLVPDYHGTGDSSGEFVDVRWSHWRQQMLDILDWVSVQGASEIALIGVRLGALLALEVLSASQHRTVIEKVVLWQPVVSGKLWLNQFLRLRVAAGLMQTDKSQKETPSMLRQQLRNGQIVEVAGYALSPDLADDLEALALADVRPSGDVAVFWLEVSSQTKATVLPASSHQLESWKALGVSVHTDVVTGDAFWSTQEIAVADKLIEATSHCLSEQSVTANDTLSTGHGASAIATTAPVAERVTSGQQQMHSELMDLANNMERTQRYVIDESRGSRAAHDATMTKTALTSRADIGGLKEQAFGFECSGSKLIAILHNPPEVSSELPPEVPSNKVAGDPTPTRGILIVVGGPQYRVGSHRQFLQLSRQLAESGVPVMRFDYRGMGDSEGEFLGFESVGDDIRSAIDNYQIQFPQLKEVILWGLCDGATAAACYASTDPRVTGLILLNPWVRTEAGQAKAYLKHYYWQRLTQPDLWRKILSGKFDLKASAVSLGHSLKKLSKQAEGTGASVVVGDTAVSAPGRHDKTTGGSHKAGNAQSQSIAKRPKQSGSVLEAGTSNDNLIDKLASGLNLFNGPVLLVLSGSDLTAAEFKEAARTTRSLKKTLSAKQTSVQHLDAADHTFSRQDWKQQVTNITQTWLQSW</sequence>
<feature type="domain" description="Xaa-Pro dipeptidyl-peptidase-like" evidence="2">
    <location>
        <begin position="44"/>
        <end position="224"/>
    </location>
</feature>
<evidence type="ECO:0000259" key="3">
    <source>
        <dbReference type="Pfam" id="PF12146"/>
    </source>
</evidence>
<dbReference type="Gene3D" id="3.40.50.1820">
    <property type="entry name" value="alpha/beta hydrolase"/>
    <property type="match status" value="2"/>
</dbReference>
<proteinExistence type="predicted"/>
<dbReference type="InterPro" id="IPR029058">
    <property type="entry name" value="AB_hydrolase_fold"/>
</dbReference>
<dbReference type="PANTHER" id="PTHR42886">
    <property type="entry name" value="RE40534P-RELATED"/>
    <property type="match status" value="1"/>
</dbReference>
<dbReference type="NCBIfam" id="TIGR03100">
    <property type="entry name" value="hydr1_PEP"/>
    <property type="match status" value="1"/>
</dbReference>
<keyword evidence="5" id="KW-1185">Reference proteome</keyword>
<feature type="domain" description="Serine aminopeptidase S33" evidence="3">
    <location>
        <begin position="418"/>
        <end position="522"/>
    </location>
</feature>
<evidence type="ECO:0000313" key="4">
    <source>
        <dbReference type="EMBL" id="NHO64685.1"/>
    </source>
</evidence>
<reference evidence="4" key="1">
    <citation type="submission" date="2020-03" db="EMBL/GenBank/DDBJ databases">
        <authorList>
            <person name="Guo F."/>
        </authorList>
    </citation>
    <scope>NUCLEOTIDE SEQUENCE</scope>
    <source>
        <strain evidence="4">JCM 30134</strain>
    </source>
</reference>